<gene>
    <name evidence="5" type="ORF">HF966_05035</name>
</gene>
<evidence type="ECO:0000259" key="4">
    <source>
        <dbReference type="Pfam" id="PF00155"/>
    </source>
</evidence>
<dbReference type="InterPro" id="IPR015422">
    <property type="entry name" value="PyrdxlP-dep_Trfase_small"/>
</dbReference>
<reference evidence="5 6" key="1">
    <citation type="submission" date="2020-04" db="EMBL/GenBank/DDBJ databases">
        <title>MicrobeNet Type strains.</title>
        <authorList>
            <person name="Nicholson A.C."/>
        </authorList>
    </citation>
    <scope>NUCLEOTIDE SEQUENCE [LARGE SCALE GENOMIC DNA]</scope>
    <source>
        <strain evidence="5 6">CCUG 54536</strain>
    </source>
</reference>
<evidence type="ECO:0000256" key="3">
    <source>
        <dbReference type="ARBA" id="ARBA00022679"/>
    </source>
</evidence>
<keyword evidence="2 5" id="KW-0032">Aminotransferase</keyword>
<protein>
    <submittedName>
        <fullName evidence="5">Pyridoxal phosphate-dependent aminotransferase</fullName>
    </submittedName>
</protein>
<feature type="domain" description="Aminotransferase class I/classII large" evidence="4">
    <location>
        <begin position="33"/>
        <end position="385"/>
    </location>
</feature>
<sequence>MHFEQSDLLKALPKQFFASLVAKVNAKIAAGDDVINLGQGNPDLPTPEYIVTAMQQATAVAGDHQYSAFRGEMRFKVAIAQFYLDTYGVTLDPATEIAVLAGSKIGLVELPWALMNPGDTLLLPNPGYPDYWSGAALGRVRVEEVRLMQENDFLIDYTRIPEAVAQAAKLLYMNYPNNPTGAIATHEFYDQTVAFAQQHQVGVVSDFAYGAIGFDGHQPLSFMQTPGAKAVGIETYTFSKTFNMAGWRVGFAVGNADMIEAINLIQDHLFVSLFPAVQDAAIAALQQYHTNGAVAQLVAVYQQRRDAFVKAVRAYNWEPYVPKGAFYVLMPVPKGFTSATFAEMLLTSANVAVADASGFGDAGEGYIRVSLTTDEARLVEAARRIGALPVFQSGHASS</sequence>
<dbReference type="AlphaFoldDB" id="A0A846ZAT8"/>
<dbReference type="CDD" id="cd00609">
    <property type="entry name" value="AAT_like"/>
    <property type="match status" value="1"/>
</dbReference>
<dbReference type="GO" id="GO:0008483">
    <property type="term" value="F:transaminase activity"/>
    <property type="evidence" value="ECO:0007669"/>
    <property type="project" value="UniProtKB-KW"/>
</dbReference>
<organism evidence="5 6">
    <name type="scientific">Leuconostoc holzapfelii</name>
    <dbReference type="NCBI Taxonomy" id="434464"/>
    <lineage>
        <taxon>Bacteria</taxon>
        <taxon>Bacillati</taxon>
        <taxon>Bacillota</taxon>
        <taxon>Bacilli</taxon>
        <taxon>Lactobacillales</taxon>
        <taxon>Lactobacillaceae</taxon>
        <taxon>Leuconostoc</taxon>
    </lineage>
</organism>
<comment type="cofactor">
    <cofactor evidence="1">
        <name>pyridoxal 5'-phosphate</name>
        <dbReference type="ChEBI" id="CHEBI:597326"/>
    </cofactor>
</comment>
<dbReference type="InterPro" id="IPR015424">
    <property type="entry name" value="PyrdxlP-dep_Trfase"/>
</dbReference>
<dbReference type="Gene3D" id="3.90.1150.10">
    <property type="entry name" value="Aspartate Aminotransferase, domain 1"/>
    <property type="match status" value="1"/>
</dbReference>
<dbReference type="SUPFAM" id="SSF53383">
    <property type="entry name" value="PLP-dependent transferases"/>
    <property type="match status" value="1"/>
</dbReference>
<evidence type="ECO:0000256" key="1">
    <source>
        <dbReference type="ARBA" id="ARBA00001933"/>
    </source>
</evidence>
<dbReference type="GO" id="GO:0030170">
    <property type="term" value="F:pyridoxal phosphate binding"/>
    <property type="evidence" value="ECO:0007669"/>
    <property type="project" value="InterPro"/>
</dbReference>
<evidence type="ECO:0000313" key="5">
    <source>
        <dbReference type="EMBL" id="NKZ18536.1"/>
    </source>
</evidence>
<dbReference type="Gene3D" id="3.40.640.10">
    <property type="entry name" value="Type I PLP-dependent aspartate aminotransferase-like (Major domain)"/>
    <property type="match status" value="1"/>
</dbReference>
<name>A0A846ZAT8_9LACO</name>
<proteinExistence type="predicted"/>
<dbReference type="RefSeq" id="WP_168676778.1">
    <property type="nucleotide sequence ID" value="NZ_BPKV01000005.1"/>
</dbReference>
<dbReference type="InterPro" id="IPR015421">
    <property type="entry name" value="PyrdxlP-dep_Trfase_major"/>
</dbReference>
<dbReference type="EMBL" id="JAAXPO010000004">
    <property type="protein sequence ID" value="NKZ18536.1"/>
    <property type="molecule type" value="Genomic_DNA"/>
</dbReference>
<dbReference type="InterPro" id="IPR004839">
    <property type="entry name" value="Aminotransferase_I/II_large"/>
</dbReference>
<comment type="caution">
    <text evidence="5">The sequence shown here is derived from an EMBL/GenBank/DDBJ whole genome shotgun (WGS) entry which is preliminary data.</text>
</comment>
<accession>A0A846ZAT8</accession>
<dbReference type="NCBIfam" id="NF005977">
    <property type="entry name" value="PRK08068.1"/>
    <property type="match status" value="1"/>
</dbReference>
<dbReference type="PANTHER" id="PTHR42832:SF3">
    <property type="entry name" value="L-GLUTAMINE--4-(METHYLSULFANYL)-2-OXOBUTANOATE AMINOTRANSFERASE"/>
    <property type="match status" value="1"/>
</dbReference>
<dbReference type="PANTHER" id="PTHR42832">
    <property type="entry name" value="AMINO ACID AMINOTRANSFERASE"/>
    <property type="match status" value="1"/>
</dbReference>
<dbReference type="Proteomes" id="UP000590460">
    <property type="component" value="Unassembled WGS sequence"/>
</dbReference>
<evidence type="ECO:0000256" key="2">
    <source>
        <dbReference type="ARBA" id="ARBA00022576"/>
    </source>
</evidence>
<keyword evidence="3 5" id="KW-0808">Transferase</keyword>
<evidence type="ECO:0000313" key="6">
    <source>
        <dbReference type="Proteomes" id="UP000590460"/>
    </source>
</evidence>
<dbReference type="Pfam" id="PF00155">
    <property type="entry name" value="Aminotran_1_2"/>
    <property type="match status" value="1"/>
</dbReference>
<dbReference type="InterPro" id="IPR050881">
    <property type="entry name" value="LL-DAP_aminotransferase"/>
</dbReference>